<reference evidence="2 3" key="1">
    <citation type="journal article" date="2021" name="Commun. Biol.">
        <title>The genome of Shorea leprosula (Dipterocarpaceae) highlights the ecological relevance of drought in aseasonal tropical rainforests.</title>
        <authorList>
            <person name="Ng K.K.S."/>
            <person name="Kobayashi M.J."/>
            <person name="Fawcett J.A."/>
            <person name="Hatakeyama M."/>
            <person name="Paape T."/>
            <person name="Ng C.H."/>
            <person name="Ang C.C."/>
            <person name="Tnah L.H."/>
            <person name="Lee C.T."/>
            <person name="Nishiyama T."/>
            <person name="Sese J."/>
            <person name="O'Brien M.J."/>
            <person name="Copetti D."/>
            <person name="Mohd Noor M.I."/>
            <person name="Ong R.C."/>
            <person name="Putra M."/>
            <person name="Sireger I.Z."/>
            <person name="Indrioko S."/>
            <person name="Kosugi Y."/>
            <person name="Izuno A."/>
            <person name="Isagi Y."/>
            <person name="Lee S.L."/>
            <person name="Shimizu K.K."/>
        </authorList>
    </citation>
    <scope>NUCLEOTIDE SEQUENCE [LARGE SCALE GENOMIC DNA]</scope>
    <source>
        <strain evidence="2">214</strain>
    </source>
</reference>
<accession>A0AAV5HD59</accession>
<protein>
    <submittedName>
        <fullName evidence="2">Uncharacterized protein</fullName>
    </submittedName>
</protein>
<dbReference type="EMBL" id="BPVZ01000001">
    <property type="protein sequence ID" value="GKU86733.1"/>
    <property type="molecule type" value="Genomic_DNA"/>
</dbReference>
<feature type="compositionally biased region" description="Basic residues" evidence="1">
    <location>
        <begin position="66"/>
        <end position="75"/>
    </location>
</feature>
<sequence length="75" mass="8568">MIHCYHDAFPLPVGHRTAGYLRKKTVQEKEQRQSNHQLKQWRWVASNPKADLAEASDPKANLAKAGKGRCRCPRS</sequence>
<name>A0AAV5HD59_9ROSI</name>
<dbReference type="AlphaFoldDB" id="A0AAV5HD59"/>
<keyword evidence="3" id="KW-1185">Reference proteome</keyword>
<organism evidence="2 3">
    <name type="scientific">Rubroshorea leprosula</name>
    <dbReference type="NCBI Taxonomy" id="152421"/>
    <lineage>
        <taxon>Eukaryota</taxon>
        <taxon>Viridiplantae</taxon>
        <taxon>Streptophyta</taxon>
        <taxon>Embryophyta</taxon>
        <taxon>Tracheophyta</taxon>
        <taxon>Spermatophyta</taxon>
        <taxon>Magnoliopsida</taxon>
        <taxon>eudicotyledons</taxon>
        <taxon>Gunneridae</taxon>
        <taxon>Pentapetalae</taxon>
        <taxon>rosids</taxon>
        <taxon>malvids</taxon>
        <taxon>Malvales</taxon>
        <taxon>Dipterocarpaceae</taxon>
        <taxon>Rubroshorea</taxon>
    </lineage>
</organism>
<feature type="region of interest" description="Disordered" evidence="1">
    <location>
        <begin position="52"/>
        <end position="75"/>
    </location>
</feature>
<evidence type="ECO:0000313" key="3">
    <source>
        <dbReference type="Proteomes" id="UP001054252"/>
    </source>
</evidence>
<comment type="caution">
    <text evidence="2">The sequence shown here is derived from an EMBL/GenBank/DDBJ whole genome shotgun (WGS) entry which is preliminary data.</text>
</comment>
<evidence type="ECO:0000313" key="2">
    <source>
        <dbReference type="EMBL" id="GKU86733.1"/>
    </source>
</evidence>
<evidence type="ECO:0000256" key="1">
    <source>
        <dbReference type="SAM" id="MobiDB-lite"/>
    </source>
</evidence>
<gene>
    <name evidence="2" type="ORF">SLEP1_g1222</name>
</gene>
<dbReference type="Proteomes" id="UP001054252">
    <property type="component" value="Unassembled WGS sequence"/>
</dbReference>
<proteinExistence type="predicted"/>